<organism evidence="2 3">
    <name type="scientific">Actinomadura luzonensis</name>
    <dbReference type="NCBI Taxonomy" id="2805427"/>
    <lineage>
        <taxon>Bacteria</taxon>
        <taxon>Bacillati</taxon>
        <taxon>Actinomycetota</taxon>
        <taxon>Actinomycetes</taxon>
        <taxon>Streptosporangiales</taxon>
        <taxon>Thermomonosporaceae</taxon>
        <taxon>Actinomadura</taxon>
    </lineage>
</organism>
<feature type="compositionally biased region" description="Low complexity" evidence="1">
    <location>
        <begin position="1"/>
        <end position="25"/>
    </location>
</feature>
<accession>A0ABT0G8Y4</accession>
<name>A0ABT0G8Y4_9ACTN</name>
<evidence type="ECO:0000313" key="2">
    <source>
        <dbReference type="EMBL" id="MCK2221062.1"/>
    </source>
</evidence>
<feature type="region of interest" description="Disordered" evidence="1">
    <location>
        <begin position="182"/>
        <end position="214"/>
    </location>
</feature>
<gene>
    <name evidence="2" type="ORF">MF672_045765</name>
</gene>
<keyword evidence="3" id="KW-1185">Reference proteome</keyword>
<dbReference type="Proteomes" id="UP001317259">
    <property type="component" value="Unassembled WGS sequence"/>
</dbReference>
<evidence type="ECO:0000256" key="1">
    <source>
        <dbReference type="SAM" id="MobiDB-lite"/>
    </source>
</evidence>
<proteinExistence type="predicted"/>
<reference evidence="2 3" key="1">
    <citation type="submission" date="2022-04" db="EMBL/GenBank/DDBJ databases">
        <title>Genome draft of Actinomadura sp. ATCC 31491.</title>
        <authorList>
            <person name="Shi X."/>
            <person name="Du Y."/>
        </authorList>
    </citation>
    <scope>NUCLEOTIDE SEQUENCE [LARGE SCALE GENOMIC DNA]</scope>
    <source>
        <strain evidence="2 3">ATCC 31491</strain>
    </source>
</reference>
<comment type="caution">
    <text evidence="2">The sequence shown here is derived from an EMBL/GenBank/DDBJ whole genome shotgun (WGS) entry which is preliminary data.</text>
</comment>
<protein>
    <submittedName>
        <fullName evidence="2">Uncharacterized protein</fullName>
    </submittedName>
</protein>
<feature type="region of interest" description="Disordered" evidence="1">
    <location>
        <begin position="1"/>
        <end position="71"/>
    </location>
</feature>
<dbReference type="EMBL" id="JAKRKC020000003">
    <property type="protein sequence ID" value="MCK2221062.1"/>
    <property type="molecule type" value="Genomic_DNA"/>
</dbReference>
<evidence type="ECO:0000313" key="3">
    <source>
        <dbReference type="Proteomes" id="UP001317259"/>
    </source>
</evidence>
<sequence>MPARGPAARAAAERSAGQLGAAPLAGLGGQRQHVRRQPDQRHRGQVRPGVEAVLPGGPGQAQPFEPGEPGRDALQERLARDAVPGGEALGDRVRQLVQRALVVVGAPPRLQQRRLVPGPAERREQEAGQLAGRPQVGVPHRRLDRRPVLDRVEGQVGTGGQPVADDRPGAPVVDAVAAQPAEQAVGAGRAHARQPGRDQPPVAAARGQQGGDDLGGVVVVDVERERRRVQVGVVAVDVAVQEAEGEPLLAGRAVELALPGGGDRRVGEQQQVLAADEVGVGLHGRSRDVRGPAGEWGRELRSNALQAGSGSRTGVPRPVCFRTLPGAVRASHRI</sequence>
<dbReference type="RefSeq" id="WP_247815784.1">
    <property type="nucleotide sequence ID" value="NZ_JAKRKC020000003.1"/>
</dbReference>